<evidence type="ECO:0000256" key="3">
    <source>
        <dbReference type="ARBA" id="ARBA00023315"/>
    </source>
</evidence>
<dbReference type="InterPro" id="IPR023213">
    <property type="entry name" value="CAT-like_dom_sf"/>
</dbReference>
<name>A0AA39AMD8_VITRO</name>
<dbReference type="Pfam" id="PF02458">
    <property type="entry name" value="Transferase"/>
    <property type="match status" value="1"/>
</dbReference>
<keyword evidence="5" id="KW-1185">Reference proteome</keyword>
<organism evidence="4 5">
    <name type="scientific">Vitis rotundifolia</name>
    <name type="common">Muscadine grape</name>
    <dbReference type="NCBI Taxonomy" id="103349"/>
    <lineage>
        <taxon>Eukaryota</taxon>
        <taxon>Viridiplantae</taxon>
        <taxon>Streptophyta</taxon>
        <taxon>Embryophyta</taxon>
        <taxon>Tracheophyta</taxon>
        <taxon>Spermatophyta</taxon>
        <taxon>Magnoliopsida</taxon>
        <taxon>eudicotyledons</taxon>
        <taxon>Gunneridae</taxon>
        <taxon>Pentapetalae</taxon>
        <taxon>rosids</taxon>
        <taxon>Vitales</taxon>
        <taxon>Vitaceae</taxon>
        <taxon>Viteae</taxon>
        <taxon>Vitis</taxon>
    </lineage>
</organism>
<evidence type="ECO:0000256" key="2">
    <source>
        <dbReference type="ARBA" id="ARBA00022679"/>
    </source>
</evidence>
<evidence type="ECO:0000256" key="1">
    <source>
        <dbReference type="ARBA" id="ARBA00009861"/>
    </source>
</evidence>
<dbReference type="EMBL" id="JARBHA010000001">
    <property type="protein sequence ID" value="KAJ9709685.1"/>
    <property type="molecule type" value="Genomic_DNA"/>
</dbReference>
<comment type="caution">
    <text evidence="4">The sequence shown here is derived from an EMBL/GenBank/DDBJ whole genome shotgun (WGS) entry which is preliminary data.</text>
</comment>
<evidence type="ECO:0000313" key="5">
    <source>
        <dbReference type="Proteomes" id="UP001168098"/>
    </source>
</evidence>
<sequence>MESIKPSSPTPDHLKSFKLSLPDQLAPPTYNSLSETLILFYPLGGTIKGDVSVDLSYEAVTFTEAQASIQLSDILRNPEMDILQQFLPFDPYNVRSDKPVAVLAIQVTILVCGGLAIGVCISHKTADGATLASFLCAWALTARRASESIADSLFDMATLFPPSDHLHVIMPSGLFSKQKIVTKRFVFDATSLATLKGRAAKATCMNNPTPIEAITALLCKSAMNSTSEKSGKATLPRIKSHLPGLAFGNLWRNAIASIADGYNKIELPDIVVQLRTAMRKINEEYVRKLQGDDGLSQAIESLKEVSEMVTKGQVEFYRFSSWPMWVCTSNAPIKNVVILMGMRSGDGTEGWVSMDEQHMTKSEREEQLLMHFRPNHIACDSNIGSTPLEAYVYSKSSSRSVSKSSMLRIYCPCSEIYRDHLSLKP</sequence>
<dbReference type="Proteomes" id="UP001168098">
    <property type="component" value="Unassembled WGS sequence"/>
</dbReference>
<proteinExistence type="inferred from homology"/>
<dbReference type="AlphaFoldDB" id="A0AA39AMD8"/>
<keyword evidence="3" id="KW-0012">Acyltransferase</keyword>
<dbReference type="PANTHER" id="PTHR31623:SF79">
    <property type="entry name" value="SALUTARIDINOL 7-O-ACETYLTRANSFERASE"/>
    <property type="match status" value="1"/>
</dbReference>
<accession>A0AA39AMD8</accession>
<keyword evidence="2" id="KW-0808">Transferase</keyword>
<evidence type="ECO:0000313" key="4">
    <source>
        <dbReference type="EMBL" id="KAJ9709685.1"/>
    </source>
</evidence>
<dbReference type="PANTHER" id="PTHR31623">
    <property type="entry name" value="F21J9.9"/>
    <property type="match status" value="1"/>
</dbReference>
<dbReference type="Gene3D" id="3.30.559.10">
    <property type="entry name" value="Chloramphenicol acetyltransferase-like domain"/>
    <property type="match status" value="2"/>
</dbReference>
<comment type="similarity">
    <text evidence="1">Belongs to the plant acyltransferase family.</text>
</comment>
<gene>
    <name evidence="4" type="ORF">PVL29_001255</name>
</gene>
<dbReference type="GO" id="GO:0016746">
    <property type="term" value="F:acyltransferase activity"/>
    <property type="evidence" value="ECO:0007669"/>
    <property type="project" value="UniProtKB-KW"/>
</dbReference>
<reference evidence="4 5" key="1">
    <citation type="journal article" date="2023" name="BMC Biotechnol.">
        <title>Vitis rotundifolia cv Carlos genome sequencing.</title>
        <authorList>
            <person name="Huff M."/>
            <person name="Hulse-Kemp A."/>
            <person name="Scheffler B."/>
            <person name="Youngblood R."/>
            <person name="Simpson S."/>
            <person name="Babiker E."/>
            <person name="Staton M."/>
        </authorList>
    </citation>
    <scope>NUCLEOTIDE SEQUENCE [LARGE SCALE GENOMIC DNA]</scope>
    <source>
        <tissue evidence="4">Leaf</tissue>
    </source>
</reference>
<protein>
    <submittedName>
        <fullName evidence="4">Uncharacterized protein</fullName>
    </submittedName>
</protein>